<name>A0A212KAJ6_9BACT</name>
<sequence>MFQEIIVGIIGLSVALLVLFKIYGFFFSKNEQKGSCGCSGCGCSTKQKQVKY</sequence>
<reference evidence="2" key="1">
    <citation type="submission" date="2016-04" db="EMBL/GenBank/DDBJ databases">
        <authorList>
            <person name="Evans L.H."/>
            <person name="Alamgir A."/>
            <person name="Owens N."/>
            <person name="Weber N.D."/>
            <person name="Virtaneva K."/>
            <person name="Barbian K."/>
            <person name="Babar A."/>
            <person name="Rosenke K."/>
        </authorList>
    </citation>
    <scope>NUCLEOTIDE SEQUENCE</scope>
    <source>
        <strain evidence="2">86-2</strain>
    </source>
</reference>
<evidence type="ECO:0008006" key="3">
    <source>
        <dbReference type="Google" id="ProtNLM"/>
    </source>
</evidence>
<feature type="transmembrane region" description="Helical" evidence="1">
    <location>
        <begin position="6"/>
        <end position="26"/>
    </location>
</feature>
<evidence type="ECO:0000256" key="1">
    <source>
        <dbReference type="SAM" id="Phobius"/>
    </source>
</evidence>
<dbReference type="EMBL" id="FLUL01000001">
    <property type="protein sequence ID" value="SBW08657.1"/>
    <property type="molecule type" value="Genomic_DNA"/>
</dbReference>
<keyword evidence="1" id="KW-1133">Transmembrane helix</keyword>
<proteinExistence type="predicted"/>
<evidence type="ECO:0000313" key="2">
    <source>
        <dbReference type="EMBL" id="SBW08657.1"/>
    </source>
</evidence>
<organism evidence="2">
    <name type="scientific">uncultured Dysgonomonas sp</name>
    <dbReference type="NCBI Taxonomy" id="206096"/>
    <lineage>
        <taxon>Bacteria</taxon>
        <taxon>Pseudomonadati</taxon>
        <taxon>Bacteroidota</taxon>
        <taxon>Bacteroidia</taxon>
        <taxon>Bacteroidales</taxon>
        <taxon>Dysgonomonadaceae</taxon>
        <taxon>Dysgonomonas</taxon>
        <taxon>environmental samples</taxon>
    </lineage>
</organism>
<gene>
    <name evidence="2" type="ORF">KL86DYS2_13426</name>
</gene>
<accession>A0A212KAJ6</accession>
<dbReference type="AlphaFoldDB" id="A0A212KAJ6"/>
<keyword evidence="1" id="KW-0472">Membrane</keyword>
<keyword evidence="1" id="KW-0812">Transmembrane</keyword>
<protein>
    <recommendedName>
        <fullName evidence="3">FeoB-associated Cys-rich membrane protein</fullName>
    </recommendedName>
</protein>